<proteinExistence type="predicted"/>
<evidence type="ECO:0000256" key="4">
    <source>
        <dbReference type="ARBA" id="ARBA00023163"/>
    </source>
</evidence>
<keyword evidence="3" id="KW-0238">DNA-binding</keyword>
<reference evidence="8" key="1">
    <citation type="submission" date="2023-10" db="EMBL/GenBank/DDBJ databases">
        <title>Chromosome-level genome of the transformable northern wattle, Acacia crassicarpa.</title>
        <authorList>
            <person name="Massaro I."/>
            <person name="Sinha N.R."/>
            <person name="Poethig S."/>
            <person name="Leichty A.R."/>
        </authorList>
    </citation>
    <scope>NUCLEOTIDE SEQUENCE</scope>
    <source>
        <strain evidence="8">Acra3RX</strain>
        <tissue evidence="8">Leaf</tissue>
    </source>
</reference>
<dbReference type="InterPro" id="IPR001739">
    <property type="entry name" value="Methyl_CpG_DNA-bd"/>
</dbReference>
<protein>
    <recommendedName>
        <fullName evidence="7">MBD domain-containing protein</fullName>
    </recommendedName>
</protein>
<name>A0AAE1MEY2_9FABA</name>
<dbReference type="Proteomes" id="UP001293593">
    <property type="component" value="Unassembled WGS sequence"/>
</dbReference>
<feature type="compositionally biased region" description="Polar residues" evidence="6">
    <location>
        <begin position="760"/>
        <end position="786"/>
    </location>
</feature>
<feature type="region of interest" description="Disordered" evidence="6">
    <location>
        <begin position="854"/>
        <end position="874"/>
    </location>
</feature>
<feature type="region of interest" description="Disordered" evidence="6">
    <location>
        <begin position="457"/>
        <end position="478"/>
    </location>
</feature>
<feature type="compositionally biased region" description="Basic and acidic residues" evidence="6">
    <location>
        <begin position="861"/>
        <end position="870"/>
    </location>
</feature>
<feature type="region of interest" description="Disordered" evidence="6">
    <location>
        <begin position="546"/>
        <end position="565"/>
    </location>
</feature>
<dbReference type="Gene3D" id="3.30.890.10">
    <property type="entry name" value="Methyl-cpg-binding Protein 2, Chain A"/>
    <property type="match status" value="1"/>
</dbReference>
<keyword evidence="4" id="KW-0804">Transcription</keyword>
<accession>A0AAE1MEY2</accession>
<dbReference type="PROSITE" id="PS50982">
    <property type="entry name" value="MBD"/>
    <property type="match status" value="1"/>
</dbReference>
<dbReference type="GO" id="GO:0003677">
    <property type="term" value="F:DNA binding"/>
    <property type="evidence" value="ECO:0007669"/>
    <property type="project" value="UniProtKB-KW"/>
</dbReference>
<dbReference type="InterPro" id="IPR016177">
    <property type="entry name" value="DNA-bd_dom_sf"/>
</dbReference>
<evidence type="ECO:0000256" key="1">
    <source>
        <dbReference type="ARBA" id="ARBA00004123"/>
    </source>
</evidence>
<sequence length="1099" mass="123621">MGRNDLEKFEATNRLFRKSTSSDSLQFQILKKGNEHPAWLPDGWNVGFKTRKSGVHKGARYKCFIDPLNRFKFYSKPEVLRYLETVDGSNCTIKKGCTAKQATSNLSSGAKRQKLMQSAIEQQHFAGKEVSDGVLELSGPCNSKEVQNMKVAAEFMVSPVLTSDSVVKMHLPKDSAENSSEIKQSNPADVQEKNYFTSADEENPVHASMSKIEKELDVPHQNLRQLTGKADRLTSSVTHAPARRVSKRNLRNSVASIVVDLKNKPSQKLNVVPEIQCVQKTCGELLNKNSNSEVELVYRDQPYQLVTQKIDEKEVELKYSQSPDSSALGLKVEMKSIKCELPANDVSHREKSLASEANVMEDDKLPVNQIGQSDASEIHVNLNKYSNKKDHCNPCRRASKRLAGLEPEVMTNSIVCKRAPEYKSRLWRGKVNAVLRQTEGRLAVDLADNASTYINTPLNGEAPNKNFKTPKIPPITHEQPEKYANEEIDYEKSEPQQSIDSQYYRSEPCLEFAIKTLTGMLPIEDSIGDGPNLAAEAMLFNSAKESNSDKNVQVNSKKLKRKKKLSLPHRLSRRLAGHEPEVMPALRALEYATRKSRKDKPSATVALNYGVSKLVSSVKEAELTLDASGSLLKATVLGESSNKSERSYEVQNFPKYQQQKLETDRNGDKSLETQVCLLFGMDTEHTLRASDSLEARVLETSNRSEKPHETQPVEELNECVKLFETQAIPMEQQQGLETVMSSGRQLCLPVGKETEYTLHASGSSETRLPKDTSNNSVKSYESQTNEEVLYEDQTVTNEQQQKLEAEKLEGMMSESQTCLAYEQFWSDPCLEFAIKTLTGALPVDDAANVLPVMTPDNNEQVGKESLDRVPPKQTQWRTSSTFCQNGASCSDKANLTRSLSEGEPLCREDVGTRPVHQRTTGSTVIHEELSKKIPQVLDNKAVPSEQPQLETEIESHEKPEAQYRYSFMDSWSDPTLEFAFKTLTGAITIEEDLPIQGCLEETSIWNGQRDSYSSLPDFGSTSFSQSDISSFYNMEERSIPEQQPQTSLGVEVDPQKYHSHCNWNITRYKLSDVINHKAFVQPSACREQWAWYYKKKPYY</sequence>
<dbReference type="Pfam" id="PF01429">
    <property type="entry name" value="MBD"/>
    <property type="match status" value="1"/>
</dbReference>
<dbReference type="PANTHER" id="PTHR34067:SF20">
    <property type="entry name" value="OS08G0206700 PROTEIN"/>
    <property type="match status" value="1"/>
</dbReference>
<evidence type="ECO:0000256" key="5">
    <source>
        <dbReference type="ARBA" id="ARBA00023242"/>
    </source>
</evidence>
<evidence type="ECO:0000313" key="8">
    <source>
        <dbReference type="EMBL" id="KAK4262735.1"/>
    </source>
</evidence>
<organism evidence="8 9">
    <name type="scientific">Acacia crassicarpa</name>
    <name type="common">northern wattle</name>
    <dbReference type="NCBI Taxonomy" id="499986"/>
    <lineage>
        <taxon>Eukaryota</taxon>
        <taxon>Viridiplantae</taxon>
        <taxon>Streptophyta</taxon>
        <taxon>Embryophyta</taxon>
        <taxon>Tracheophyta</taxon>
        <taxon>Spermatophyta</taxon>
        <taxon>Magnoliopsida</taxon>
        <taxon>eudicotyledons</taxon>
        <taxon>Gunneridae</taxon>
        <taxon>Pentapetalae</taxon>
        <taxon>rosids</taxon>
        <taxon>fabids</taxon>
        <taxon>Fabales</taxon>
        <taxon>Fabaceae</taxon>
        <taxon>Caesalpinioideae</taxon>
        <taxon>mimosoid clade</taxon>
        <taxon>Acacieae</taxon>
        <taxon>Acacia</taxon>
    </lineage>
</organism>
<keyword evidence="2" id="KW-0805">Transcription regulation</keyword>
<evidence type="ECO:0000256" key="2">
    <source>
        <dbReference type="ARBA" id="ARBA00023015"/>
    </source>
</evidence>
<evidence type="ECO:0000256" key="3">
    <source>
        <dbReference type="ARBA" id="ARBA00023125"/>
    </source>
</evidence>
<dbReference type="InterPro" id="IPR038945">
    <property type="entry name" value="MBD13-like"/>
</dbReference>
<comment type="caution">
    <text evidence="8">The sequence shown here is derived from an EMBL/GenBank/DDBJ whole genome shotgun (WGS) entry which is preliminary data.</text>
</comment>
<feature type="domain" description="MBD" evidence="7">
    <location>
        <begin position="30"/>
        <end position="111"/>
    </location>
</feature>
<evidence type="ECO:0000313" key="9">
    <source>
        <dbReference type="Proteomes" id="UP001293593"/>
    </source>
</evidence>
<dbReference type="PANTHER" id="PTHR34067">
    <property type="entry name" value="OS04G0193200 PROTEIN"/>
    <property type="match status" value="1"/>
</dbReference>
<evidence type="ECO:0000256" key="6">
    <source>
        <dbReference type="SAM" id="MobiDB-lite"/>
    </source>
</evidence>
<keyword evidence="5" id="KW-0539">Nucleus</keyword>
<dbReference type="AlphaFoldDB" id="A0AAE1MEY2"/>
<comment type="subcellular location">
    <subcellularLocation>
        <location evidence="1">Nucleus</location>
    </subcellularLocation>
</comment>
<feature type="region of interest" description="Disordered" evidence="6">
    <location>
        <begin position="759"/>
        <end position="787"/>
    </location>
</feature>
<evidence type="ECO:0000259" key="7">
    <source>
        <dbReference type="PROSITE" id="PS50982"/>
    </source>
</evidence>
<dbReference type="EMBL" id="JAWXYG010000009">
    <property type="protein sequence ID" value="KAK4262735.1"/>
    <property type="molecule type" value="Genomic_DNA"/>
</dbReference>
<feature type="compositionally biased region" description="Polar residues" evidence="6">
    <location>
        <begin position="546"/>
        <end position="555"/>
    </location>
</feature>
<dbReference type="GO" id="GO:0005634">
    <property type="term" value="C:nucleus"/>
    <property type="evidence" value="ECO:0007669"/>
    <property type="project" value="UniProtKB-SubCell"/>
</dbReference>
<keyword evidence="9" id="KW-1185">Reference proteome</keyword>
<dbReference type="SUPFAM" id="SSF54171">
    <property type="entry name" value="DNA-binding domain"/>
    <property type="match status" value="1"/>
</dbReference>
<gene>
    <name evidence="8" type="ORF">QN277_028259</name>
</gene>